<dbReference type="InterPro" id="IPR036388">
    <property type="entry name" value="WH-like_DNA-bd_sf"/>
</dbReference>
<evidence type="ECO:0000259" key="4">
    <source>
        <dbReference type="PROSITE" id="PS50987"/>
    </source>
</evidence>
<evidence type="ECO:0000256" key="2">
    <source>
        <dbReference type="ARBA" id="ARBA00023125"/>
    </source>
</evidence>
<protein>
    <recommendedName>
        <fullName evidence="4">HTH arsR-type domain-containing protein</fullName>
    </recommendedName>
</protein>
<dbReference type="SMART" id="SM00418">
    <property type="entry name" value="HTH_ARSR"/>
    <property type="match status" value="1"/>
</dbReference>
<dbReference type="InterPro" id="IPR051081">
    <property type="entry name" value="HTH_MetalResp_TranReg"/>
</dbReference>
<dbReference type="Gene3D" id="1.10.10.10">
    <property type="entry name" value="Winged helix-like DNA-binding domain superfamily/Winged helix DNA-binding domain"/>
    <property type="match status" value="1"/>
</dbReference>
<evidence type="ECO:0000256" key="1">
    <source>
        <dbReference type="ARBA" id="ARBA00023015"/>
    </source>
</evidence>
<evidence type="ECO:0000256" key="3">
    <source>
        <dbReference type="ARBA" id="ARBA00023163"/>
    </source>
</evidence>
<dbReference type="InterPro" id="IPR036390">
    <property type="entry name" value="WH_DNA-bd_sf"/>
</dbReference>
<proteinExistence type="predicted"/>
<dbReference type="PROSITE" id="PS50987">
    <property type="entry name" value="HTH_ARSR_2"/>
    <property type="match status" value="1"/>
</dbReference>
<dbReference type="EMBL" id="AP027731">
    <property type="protein sequence ID" value="BDZ44606.1"/>
    <property type="molecule type" value="Genomic_DNA"/>
</dbReference>
<keyword evidence="2" id="KW-0238">DNA-binding</keyword>
<name>A0ABN6XIB3_9MICO</name>
<keyword evidence="3" id="KW-0804">Transcription</keyword>
<dbReference type="PANTHER" id="PTHR33154:SF33">
    <property type="entry name" value="TRANSCRIPTIONAL REPRESSOR SDPR"/>
    <property type="match status" value="1"/>
</dbReference>
<dbReference type="PANTHER" id="PTHR33154">
    <property type="entry name" value="TRANSCRIPTIONAL REGULATOR, ARSR FAMILY"/>
    <property type="match status" value="1"/>
</dbReference>
<feature type="domain" description="HTH arsR-type" evidence="4">
    <location>
        <begin position="5"/>
        <end position="108"/>
    </location>
</feature>
<evidence type="ECO:0000313" key="6">
    <source>
        <dbReference type="Proteomes" id="UP001321498"/>
    </source>
</evidence>
<dbReference type="CDD" id="cd00090">
    <property type="entry name" value="HTH_ARSR"/>
    <property type="match status" value="1"/>
</dbReference>
<reference evidence="6" key="1">
    <citation type="journal article" date="2019" name="Int. J. Syst. Evol. Microbiol.">
        <title>The Global Catalogue of Microorganisms (GCM) 10K type strain sequencing project: providing services to taxonomists for standard genome sequencing and annotation.</title>
        <authorList>
            <consortium name="The Broad Institute Genomics Platform"/>
            <consortium name="The Broad Institute Genome Sequencing Center for Infectious Disease"/>
            <person name="Wu L."/>
            <person name="Ma J."/>
        </authorList>
    </citation>
    <scope>NUCLEOTIDE SEQUENCE [LARGE SCALE GENOMIC DNA]</scope>
    <source>
        <strain evidence="6">NBRC 108725</strain>
    </source>
</reference>
<evidence type="ECO:0000313" key="5">
    <source>
        <dbReference type="EMBL" id="BDZ44606.1"/>
    </source>
</evidence>
<dbReference type="InterPro" id="IPR001845">
    <property type="entry name" value="HTH_ArsR_DNA-bd_dom"/>
</dbReference>
<accession>A0ABN6XIB3</accession>
<dbReference type="InterPro" id="IPR011991">
    <property type="entry name" value="ArsR-like_HTH"/>
</dbReference>
<organism evidence="5 6">
    <name type="scientific">Naasia aerilata</name>
    <dbReference type="NCBI Taxonomy" id="1162966"/>
    <lineage>
        <taxon>Bacteria</taxon>
        <taxon>Bacillati</taxon>
        <taxon>Actinomycetota</taxon>
        <taxon>Actinomycetes</taxon>
        <taxon>Micrococcales</taxon>
        <taxon>Microbacteriaceae</taxon>
        <taxon>Naasia</taxon>
    </lineage>
</organism>
<keyword evidence="1" id="KW-0805">Transcription regulation</keyword>
<keyword evidence="6" id="KW-1185">Reference proteome</keyword>
<dbReference type="SUPFAM" id="SSF46785">
    <property type="entry name" value="Winged helix' DNA-binding domain"/>
    <property type="match status" value="1"/>
</dbReference>
<dbReference type="Pfam" id="PF12840">
    <property type="entry name" value="HTH_20"/>
    <property type="match status" value="1"/>
</dbReference>
<gene>
    <name evidence="5" type="ORF">GCM10025866_05150</name>
</gene>
<dbReference type="Proteomes" id="UP001321498">
    <property type="component" value="Chromosome"/>
</dbReference>
<sequence length="109" mass="11783">MIGNLEVAYCDGVEEVFPAIADPARRRLVEALAERNDQTLFELCVRLLGSGHSMSRQAVAKHLGVLKAAGLVSTTVQGRTTLHHLDPTALGGVRDWVERIAPPAEEGQQ</sequence>